<dbReference type="AlphaFoldDB" id="A0A840RT55"/>
<evidence type="ECO:0000313" key="2">
    <source>
        <dbReference type="Proteomes" id="UP000571084"/>
    </source>
</evidence>
<name>A0A840RT55_9BURK</name>
<proteinExistence type="predicted"/>
<accession>A0A840RT55</accession>
<evidence type="ECO:0000313" key="1">
    <source>
        <dbReference type="EMBL" id="MBB5200126.1"/>
    </source>
</evidence>
<sequence>MRHWARMCLCKRWPIFWLLKRVVLRGCWSGVARQPVSLFCLARRPPANKGTKQKATAEAWPAVGGSPIISTVSRVEIPTRWRSNRYSDNSRLTAEITGNAYDGVGQLPVQRQPQPPLWLTSFGFERRPYSSAADLHNLIAPICCRHQYHPAD</sequence>
<keyword evidence="2" id="KW-1185">Reference proteome</keyword>
<reference evidence="1 2" key="1">
    <citation type="submission" date="2020-08" db="EMBL/GenBank/DDBJ databases">
        <title>Genomic Encyclopedia of Type Strains, Phase IV (KMG-IV): sequencing the most valuable type-strain genomes for metagenomic binning, comparative biology and taxonomic classification.</title>
        <authorList>
            <person name="Goeker M."/>
        </authorList>
    </citation>
    <scope>NUCLEOTIDE SEQUENCE [LARGE SCALE GENOMIC DNA]</scope>
    <source>
        <strain evidence="1 2">DSM 23240</strain>
    </source>
</reference>
<dbReference type="EMBL" id="JACHHQ010000004">
    <property type="protein sequence ID" value="MBB5200126.1"/>
    <property type="molecule type" value="Genomic_DNA"/>
</dbReference>
<dbReference type="Proteomes" id="UP000571084">
    <property type="component" value="Unassembled WGS sequence"/>
</dbReference>
<protein>
    <submittedName>
        <fullName evidence="1">Uncharacterized protein</fullName>
    </submittedName>
</protein>
<comment type="caution">
    <text evidence="1">The sequence shown here is derived from an EMBL/GenBank/DDBJ whole genome shotgun (WGS) entry which is preliminary data.</text>
</comment>
<organism evidence="1 2">
    <name type="scientific">Glaciimonas immobilis</name>
    <dbReference type="NCBI Taxonomy" id="728004"/>
    <lineage>
        <taxon>Bacteria</taxon>
        <taxon>Pseudomonadati</taxon>
        <taxon>Pseudomonadota</taxon>
        <taxon>Betaproteobacteria</taxon>
        <taxon>Burkholderiales</taxon>
        <taxon>Oxalobacteraceae</taxon>
        <taxon>Glaciimonas</taxon>
    </lineage>
</organism>
<gene>
    <name evidence="1" type="ORF">HNR39_001961</name>
</gene>